<reference evidence="2 3" key="1">
    <citation type="submission" date="2011-02" db="EMBL/GenBank/DDBJ databases">
        <title>The Genome Sequence of Sphaeroforma arctica JP610.</title>
        <authorList>
            <consortium name="The Broad Institute Genome Sequencing Platform"/>
            <person name="Russ C."/>
            <person name="Cuomo C."/>
            <person name="Young S.K."/>
            <person name="Zeng Q."/>
            <person name="Gargeya S."/>
            <person name="Alvarado L."/>
            <person name="Berlin A."/>
            <person name="Chapman S.B."/>
            <person name="Chen Z."/>
            <person name="Freedman E."/>
            <person name="Gellesch M."/>
            <person name="Goldberg J."/>
            <person name="Griggs A."/>
            <person name="Gujja S."/>
            <person name="Heilman E."/>
            <person name="Heiman D."/>
            <person name="Howarth C."/>
            <person name="Mehta T."/>
            <person name="Neiman D."/>
            <person name="Pearson M."/>
            <person name="Roberts A."/>
            <person name="Saif S."/>
            <person name="Shea T."/>
            <person name="Shenoy N."/>
            <person name="Sisk P."/>
            <person name="Stolte C."/>
            <person name="Sykes S."/>
            <person name="White J."/>
            <person name="Yandava C."/>
            <person name="Burger G."/>
            <person name="Gray M.W."/>
            <person name="Holland P.W.H."/>
            <person name="King N."/>
            <person name="Lang F.B.F."/>
            <person name="Roger A.J."/>
            <person name="Ruiz-Trillo I."/>
            <person name="Haas B."/>
            <person name="Nusbaum C."/>
            <person name="Birren B."/>
        </authorList>
    </citation>
    <scope>NUCLEOTIDE SEQUENCE [LARGE SCALE GENOMIC DNA]</scope>
    <source>
        <strain evidence="2 3">JP610</strain>
    </source>
</reference>
<dbReference type="EMBL" id="KQ250359">
    <property type="protein sequence ID" value="KNC70729.1"/>
    <property type="molecule type" value="Genomic_DNA"/>
</dbReference>
<dbReference type="Proteomes" id="UP000054560">
    <property type="component" value="Unassembled WGS sequence"/>
</dbReference>
<feature type="compositionally biased region" description="Basic and acidic residues" evidence="1">
    <location>
        <begin position="46"/>
        <end position="56"/>
    </location>
</feature>
<accession>A0A0L0F292</accession>
<name>A0A0L0F292_9EUKA</name>
<evidence type="ECO:0000256" key="1">
    <source>
        <dbReference type="SAM" id="MobiDB-lite"/>
    </source>
</evidence>
<evidence type="ECO:0000313" key="2">
    <source>
        <dbReference type="EMBL" id="KNC70729.1"/>
    </source>
</evidence>
<protein>
    <submittedName>
        <fullName evidence="2">Uncharacterized protein</fullName>
    </submittedName>
</protein>
<feature type="non-terminal residue" evidence="2">
    <location>
        <position position="1"/>
    </location>
</feature>
<proteinExistence type="predicted"/>
<dbReference type="GeneID" id="25917245"/>
<organism evidence="2 3">
    <name type="scientific">Sphaeroforma arctica JP610</name>
    <dbReference type="NCBI Taxonomy" id="667725"/>
    <lineage>
        <taxon>Eukaryota</taxon>
        <taxon>Ichthyosporea</taxon>
        <taxon>Ichthyophonida</taxon>
        <taxon>Sphaeroforma</taxon>
    </lineage>
</organism>
<dbReference type="RefSeq" id="XP_014144631.1">
    <property type="nucleotide sequence ID" value="XM_014289156.1"/>
</dbReference>
<sequence length="74" mass="8112">GQEEQSSTKAFIEMDDIVVDATYEELISLANMASQAAGGANQNAENLDKCGDDPEYSKVLPRKSYRKTPNAVTW</sequence>
<gene>
    <name evidence="2" type="ORF">SARC_16741</name>
</gene>
<feature type="region of interest" description="Disordered" evidence="1">
    <location>
        <begin position="37"/>
        <end position="74"/>
    </location>
</feature>
<keyword evidence="3" id="KW-1185">Reference proteome</keyword>
<evidence type="ECO:0000313" key="3">
    <source>
        <dbReference type="Proteomes" id="UP000054560"/>
    </source>
</evidence>
<dbReference type="AlphaFoldDB" id="A0A0L0F292"/>